<dbReference type="InterPro" id="IPR017900">
    <property type="entry name" value="4Fe4S_Fe_S_CS"/>
</dbReference>
<dbReference type="PANTHER" id="PTHR40447">
    <property type="entry name" value="ANAEROBIC SULFITE REDUCTASE SUBUNIT A"/>
    <property type="match status" value="1"/>
</dbReference>
<reference evidence="5 6" key="1">
    <citation type="submission" date="2021-03" db="EMBL/GenBank/DDBJ databases">
        <title>Sequencing the genomes of 1000 actinobacteria strains.</title>
        <authorList>
            <person name="Klenk H.-P."/>
        </authorList>
    </citation>
    <scope>NUCLEOTIDE SEQUENCE [LARGE SCALE GENOMIC DNA]</scope>
    <source>
        <strain evidence="5 6">DSM 44580</strain>
    </source>
</reference>
<dbReference type="Proteomes" id="UP001519363">
    <property type="component" value="Unassembled WGS sequence"/>
</dbReference>
<keyword evidence="1" id="KW-0479">Metal-binding</keyword>
<dbReference type="PROSITE" id="PS51379">
    <property type="entry name" value="4FE4S_FER_2"/>
    <property type="match status" value="2"/>
</dbReference>
<keyword evidence="2" id="KW-0408">Iron</keyword>
<feature type="domain" description="4Fe-4S ferredoxin-type" evidence="4">
    <location>
        <begin position="332"/>
        <end position="360"/>
    </location>
</feature>
<organism evidence="5 6">
    <name type="scientific">Crossiella equi</name>
    <dbReference type="NCBI Taxonomy" id="130796"/>
    <lineage>
        <taxon>Bacteria</taxon>
        <taxon>Bacillati</taxon>
        <taxon>Actinomycetota</taxon>
        <taxon>Actinomycetes</taxon>
        <taxon>Pseudonocardiales</taxon>
        <taxon>Pseudonocardiaceae</taxon>
        <taxon>Crossiella</taxon>
    </lineage>
</organism>
<dbReference type="Pfam" id="PF17179">
    <property type="entry name" value="Fer4_22"/>
    <property type="match status" value="1"/>
</dbReference>
<evidence type="ECO:0000256" key="1">
    <source>
        <dbReference type="ARBA" id="ARBA00022723"/>
    </source>
</evidence>
<dbReference type="PANTHER" id="PTHR40447:SF1">
    <property type="entry name" value="ANAEROBIC SULFITE REDUCTASE SUBUNIT A"/>
    <property type="match status" value="1"/>
</dbReference>
<protein>
    <submittedName>
        <fullName evidence="5">Ferredoxin</fullName>
    </submittedName>
</protein>
<dbReference type="EMBL" id="JAGIOO010000001">
    <property type="protein sequence ID" value="MBP2472072.1"/>
    <property type="molecule type" value="Genomic_DNA"/>
</dbReference>
<dbReference type="SUPFAM" id="SSF46548">
    <property type="entry name" value="alpha-helical ferredoxin"/>
    <property type="match status" value="1"/>
</dbReference>
<gene>
    <name evidence="5" type="ORF">JOF53_000944</name>
</gene>
<evidence type="ECO:0000259" key="4">
    <source>
        <dbReference type="PROSITE" id="PS51379"/>
    </source>
</evidence>
<proteinExistence type="predicted"/>
<sequence length="382" mass="40837">MVPPAVLSRTGLDEMVELLLDRGHRVIGPTVRDSAIVLDELDSPARLPSGWGVVTGPGHYRLRRRADAAVFGHSAGPLTWKHFLYPPREDLWSVARDGAGEVVPAAEPDDRPMAFLGIRGCDLAAIGALDRVLRLGQYPDGRYDRRRRRTLLIAVDCTEPGELCFCASTGTGPAAGPGYDLALTEVLDGEHRFLVVAGSPAGAELLAALHTRPATDEELASARAAVAAASDRMGRTLPAADLPTVLAASRESSRWSEIAQRCLSCGNCTMVCPTCFCTTTQDATALTGEHATRSRHWASCFELGFSELHEGPVRASAESRYRQWLTHKLGTWPEQLGGPGCVGCGRCIAWCPAGIDLTEEAAALATEWGGDAGDRDRADRSG</sequence>
<dbReference type="PROSITE" id="PS00198">
    <property type="entry name" value="4FE4S_FER_1"/>
    <property type="match status" value="2"/>
</dbReference>
<keyword evidence="6" id="KW-1185">Reference proteome</keyword>
<comment type="caution">
    <text evidence="5">The sequence shown here is derived from an EMBL/GenBank/DDBJ whole genome shotgun (WGS) entry which is preliminary data.</text>
</comment>
<dbReference type="RefSeq" id="WP_245372686.1">
    <property type="nucleotide sequence ID" value="NZ_JAGIOO010000001.1"/>
</dbReference>
<feature type="domain" description="4Fe-4S ferredoxin-type" evidence="4">
    <location>
        <begin position="253"/>
        <end position="283"/>
    </location>
</feature>
<name>A0ABS5A653_9PSEU</name>
<evidence type="ECO:0000256" key="3">
    <source>
        <dbReference type="ARBA" id="ARBA00023014"/>
    </source>
</evidence>
<keyword evidence="3" id="KW-0411">Iron-sulfur</keyword>
<accession>A0ABS5A653</accession>
<dbReference type="InterPro" id="IPR017896">
    <property type="entry name" value="4Fe4S_Fe-S-bd"/>
</dbReference>
<evidence type="ECO:0000256" key="2">
    <source>
        <dbReference type="ARBA" id="ARBA00023004"/>
    </source>
</evidence>
<evidence type="ECO:0000313" key="6">
    <source>
        <dbReference type="Proteomes" id="UP001519363"/>
    </source>
</evidence>
<evidence type="ECO:0000313" key="5">
    <source>
        <dbReference type="EMBL" id="MBP2472072.1"/>
    </source>
</evidence>